<gene>
    <name evidence="7" type="ORF">SAMN04515654_103114</name>
</gene>
<dbReference type="Gene3D" id="3.40.1010.10">
    <property type="entry name" value="Cobalt-precorrin-4 Transmethylase, Domain 1"/>
    <property type="match status" value="1"/>
</dbReference>
<dbReference type="GO" id="GO:0016852">
    <property type="term" value="F:sirohydrochlorin cobaltochelatase activity"/>
    <property type="evidence" value="ECO:0007669"/>
    <property type="project" value="InterPro"/>
</dbReference>
<proteinExistence type="inferred from homology"/>
<dbReference type="InterPro" id="IPR006362">
    <property type="entry name" value="Cbl_synth_CobM/CibF"/>
</dbReference>
<evidence type="ECO:0000256" key="5">
    <source>
        <dbReference type="ARBA" id="ARBA00022691"/>
    </source>
</evidence>
<protein>
    <submittedName>
        <fullName evidence="7">Precorrin-4 C11-methyltransferase</fullName>
    </submittedName>
</protein>
<accession>A0A1G8IXU4</accession>
<evidence type="ECO:0000259" key="6">
    <source>
        <dbReference type="Pfam" id="PF00590"/>
    </source>
</evidence>
<sequence length="509" mass="57009">MKVYIIGAGAGDPELLTIKGKKAIENSEIIIYAGSLVNPEVLKYNKAAKTYNSAKLSLDQVIEIIKKAAAEDKNVARVHTGDPSIYGAIKEQIDILVKNEIDYQIIPGVSSFLAAAAALEAEYTLPDVSQTVILTRQAGRTPVPEKEKLASLAQHQASMAIFLSVQMIEEVVDNLSKEYPLTTPAAIVARASWSDQKIIKSTLGEIAAEVKAAGIKKTALILVGDFLDSDYQKSKLYDKNFAHEYRNGKKEKKAILVVSFGTSYHETRKKTIKACEKRIKDHFPEYEVKRAFTSGMIIEKLKQRDNIYIDNPKEALKKLYKEGYQEVIVQPLHIINGSEFHDLVRTVKKFRNNFRNLKWGNALLSKTADYFDVAKILKTEVENNSKEQAVLLMGHGSSHAANSDYAALDYVLKERGMKDYYVGAVEGYPEIKVVIKQLKEKKYKKIKLAPLMLVAGDHAQNDMIGEDEDSWKNILENEGFEVEVQLKGLGEYEGIQNKYAAKLRSLLEK</sequence>
<keyword evidence="4 7" id="KW-0808">Transferase</keyword>
<evidence type="ECO:0000256" key="1">
    <source>
        <dbReference type="ARBA" id="ARBA00005879"/>
    </source>
</evidence>
<dbReference type="CDD" id="cd03412">
    <property type="entry name" value="CbiK_N"/>
    <property type="match status" value="1"/>
</dbReference>
<dbReference type="CDD" id="cd03413">
    <property type="entry name" value="CbiK_C"/>
    <property type="match status" value="1"/>
</dbReference>
<reference evidence="7 8" key="1">
    <citation type="submission" date="2016-10" db="EMBL/GenBank/DDBJ databases">
        <authorList>
            <person name="de Groot N.N."/>
        </authorList>
    </citation>
    <scope>NUCLEOTIDE SEQUENCE [LARGE SCALE GENOMIC DNA]</scope>
    <source>
        <strain evidence="7 8">WG7</strain>
    </source>
</reference>
<feature type="domain" description="Tetrapyrrole methylase" evidence="6">
    <location>
        <begin position="2"/>
        <end position="207"/>
    </location>
</feature>
<keyword evidence="5" id="KW-0949">S-adenosyl-L-methionine</keyword>
<dbReference type="InterPro" id="IPR050161">
    <property type="entry name" value="Siro_Cobalamin_biosynth"/>
</dbReference>
<evidence type="ECO:0000256" key="3">
    <source>
        <dbReference type="ARBA" id="ARBA00022603"/>
    </source>
</evidence>
<name>A0A1G8IXU4_9FIRM</name>
<dbReference type="Pfam" id="PF06180">
    <property type="entry name" value="CbiK"/>
    <property type="match status" value="1"/>
</dbReference>
<dbReference type="GO" id="GO:0019251">
    <property type="term" value="P:anaerobic cobalamin biosynthetic process"/>
    <property type="evidence" value="ECO:0007669"/>
    <property type="project" value="InterPro"/>
</dbReference>
<dbReference type="AlphaFoldDB" id="A0A1G8IXU4"/>
<evidence type="ECO:0000313" key="7">
    <source>
        <dbReference type="EMBL" id="SDI23557.1"/>
    </source>
</evidence>
<keyword evidence="2" id="KW-0169">Cobalamin biosynthesis</keyword>
<dbReference type="Gene3D" id="3.40.50.1400">
    <property type="match status" value="2"/>
</dbReference>
<comment type="similarity">
    <text evidence="1">Belongs to the precorrin methyltransferase family.</text>
</comment>
<dbReference type="Gene3D" id="3.30.950.10">
    <property type="entry name" value="Methyltransferase, Cobalt-precorrin-4 Transmethylase, Domain 2"/>
    <property type="match status" value="1"/>
</dbReference>
<dbReference type="EMBL" id="FNEH01000003">
    <property type="protein sequence ID" value="SDI23557.1"/>
    <property type="molecule type" value="Genomic_DNA"/>
</dbReference>
<evidence type="ECO:0000256" key="2">
    <source>
        <dbReference type="ARBA" id="ARBA00022573"/>
    </source>
</evidence>
<dbReference type="PANTHER" id="PTHR45790">
    <property type="entry name" value="SIROHEME SYNTHASE-RELATED"/>
    <property type="match status" value="1"/>
</dbReference>
<dbReference type="Pfam" id="PF00590">
    <property type="entry name" value="TP_methylase"/>
    <property type="match status" value="1"/>
</dbReference>
<dbReference type="NCBIfam" id="TIGR01465">
    <property type="entry name" value="cobM_cbiF"/>
    <property type="match status" value="1"/>
</dbReference>
<dbReference type="InterPro" id="IPR000878">
    <property type="entry name" value="4pyrrol_Mease"/>
</dbReference>
<dbReference type="GO" id="GO:0046026">
    <property type="term" value="F:precorrin-4 C11-methyltransferase activity"/>
    <property type="evidence" value="ECO:0007669"/>
    <property type="project" value="InterPro"/>
</dbReference>
<organism evidence="7 8">
    <name type="scientific">Halanaerobium congolense</name>
    <dbReference type="NCBI Taxonomy" id="54121"/>
    <lineage>
        <taxon>Bacteria</taxon>
        <taxon>Bacillati</taxon>
        <taxon>Bacillota</taxon>
        <taxon>Clostridia</taxon>
        <taxon>Halanaerobiales</taxon>
        <taxon>Halanaerobiaceae</taxon>
        <taxon>Halanaerobium</taxon>
    </lineage>
</organism>
<evidence type="ECO:0000313" key="8">
    <source>
        <dbReference type="Proteomes" id="UP000198945"/>
    </source>
</evidence>
<keyword evidence="3 7" id="KW-0489">Methyltransferase</keyword>
<dbReference type="InterPro" id="IPR014777">
    <property type="entry name" value="4pyrrole_Mease_sub1"/>
</dbReference>
<dbReference type="PANTHER" id="PTHR45790:SF4">
    <property type="entry name" value="COBALT-PRECORRIN-4 C(11)-METHYLTRANSFERASE"/>
    <property type="match status" value="1"/>
</dbReference>
<dbReference type="CDD" id="cd11641">
    <property type="entry name" value="Precorrin-4_C11-MT"/>
    <property type="match status" value="1"/>
</dbReference>
<dbReference type="Proteomes" id="UP000198945">
    <property type="component" value="Unassembled WGS sequence"/>
</dbReference>
<dbReference type="InterPro" id="IPR010388">
    <property type="entry name" value="Anaerobic_Co-chelatase"/>
</dbReference>
<dbReference type="SUPFAM" id="SSF53790">
    <property type="entry name" value="Tetrapyrrole methylase"/>
    <property type="match status" value="1"/>
</dbReference>
<dbReference type="InterPro" id="IPR014776">
    <property type="entry name" value="4pyrrole_Mease_sub2"/>
</dbReference>
<dbReference type="InterPro" id="IPR035996">
    <property type="entry name" value="4pyrrol_Methylase_sf"/>
</dbReference>
<dbReference type="SUPFAM" id="SSF53800">
    <property type="entry name" value="Chelatase"/>
    <property type="match status" value="1"/>
</dbReference>
<dbReference type="GO" id="GO:0032259">
    <property type="term" value="P:methylation"/>
    <property type="evidence" value="ECO:0007669"/>
    <property type="project" value="UniProtKB-KW"/>
</dbReference>
<evidence type="ECO:0000256" key="4">
    <source>
        <dbReference type="ARBA" id="ARBA00022679"/>
    </source>
</evidence>